<dbReference type="EMBL" id="JAGEPF010000018">
    <property type="protein sequence ID" value="MBO2461650.1"/>
    <property type="molecule type" value="Genomic_DNA"/>
</dbReference>
<name>A0ABS3S061_9ACTN</name>
<feature type="region of interest" description="Disordered" evidence="1">
    <location>
        <begin position="128"/>
        <end position="149"/>
    </location>
</feature>
<dbReference type="RefSeq" id="WP_208245059.1">
    <property type="nucleotide sequence ID" value="NZ_JAGEPF010000018.1"/>
</dbReference>
<evidence type="ECO:0000256" key="1">
    <source>
        <dbReference type="SAM" id="MobiDB-lite"/>
    </source>
</evidence>
<gene>
    <name evidence="2" type="ORF">J4709_29185</name>
</gene>
<protein>
    <submittedName>
        <fullName evidence="2">Uncharacterized protein</fullName>
    </submittedName>
</protein>
<reference evidence="2 3" key="1">
    <citation type="submission" date="2021-03" db="EMBL/GenBank/DDBJ databases">
        <title>Actinomadura violae sp. nov., isolated from lichen in Thailand.</title>
        <authorList>
            <person name="Kanchanasin P."/>
            <person name="Saeng-In P."/>
            <person name="Phongsopitanun W."/>
            <person name="Yuki M."/>
            <person name="Kudo T."/>
            <person name="Ohkuma M."/>
            <person name="Tanasupawat S."/>
        </authorList>
    </citation>
    <scope>NUCLEOTIDE SEQUENCE [LARGE SCALE GENOMIC DNA]</scope>
    <source>
        <strain evidence="2 3">LCR2-06</strain>
    </source>
</reference>
<comment type="caution">
    <text evidence="2">The sequence shown here is derived from an EMBL/GenBank/DDBJ whole genome shotgun (WGS) entry which is preliminary data.</text>
</comment>
<organism evidence="2 3">
    <name type="scientific">Actinomadura violacea</name>
    <dbReference type="NCBI Taxonomy" id="2819934"/>
    <lineage>
        <taxon>Bacteria</taxon>
        <taxon>Bacillati</taxon>
        <taxon>Actinomycetota</taxon>
        <taxon>Actinomycetes</taxon>
        <taxon>Streptosporangiales</taxon>
        <taxon>Thermomonosporaceae</taxon>
        <taxon>Actinomadura</taxon>
    </lineage>
</organism>
<sequence length="237" mass="26015">MLTPDRITEDVISMVARVLQYAAAFDQRKVGEADITAWSLAVGDMREDALTEAVVAYYCETGTDERTGRRPFIMPADVIKRVKAAREAAIAHDVQNAIAPITRTEANGFIAELRARTGQAAEVRRPPACDLPKEITPPKYVGKPGQAGFEVAEPRPETAEVRRQLKTIRHRPAAADEDRELGHARALLALVPDRDEWEAKAVEALGGAAESRAVTLKAAELLREHDRAAHTEHREAS</sequence>
<keyword evidence="3" id="KW-1185">Reference proteome</keyword>
<proteinExistence type="predicted"/>
<evidence type="ECO:0000313" key="3">
    <source>
        <dbReference type="Proteomes" id="UP000680206"/>
    </source>
</evidence>
<dbReference type="Proteomes" id="UP000680206">
    <property type="component" value="Unassembled WGS sequence"/>
</dbReference>
<evidence type="ECO:0000313" key="2">
    <source>
        <dbReference type="EMBL" id="MBO2461650.1"/>
    </source>
</evidence>
<accession>A0ABS3S061</accession>